<evidence type="ECO:0000313" key="9">
    <source>
        <dbReference type="Proteomes" id="UP000178299"/>
    </source>
</evidence>
<evidence type="ECO:0000256" key="5">
    <source>
        <dbReference type="ARBA" id="ARBA00023239"/>
    </source>
</evidence>
<accession>A0A1F5WZZ5</accession>
<dbReference type="Pfam" id="PF02618">
    <property type="entry name" value="YceG"/>
    <property type="match status" value="1"/>
</dbReference>
<evidence type="ECO:0000313" key="8">
    <source>
        <dbReference type="EMBL" id="OGF81210.1"/>
    </source>
</evidence>
<sequence length="246" mass="27721">MPIAKEIKIAAVAFLLAFLLFVLYWHASKESQPIPAETVAVTIPEGFNVYQIASTLQAAGIVPREEFLKEAIGEEGFLFPDTYEFFKDSKPKVIISKMKKNFEEKTAIFTEDIEKQKKDTRDIIIMASLLEEEAALEKDRKLISGILWKRITLGMLLQVDAALTYATGRSSRKLTDDDLALDDPYNTYKYKGLPAGPISNPGIGATEAAINPTSSPYLYYLSDSRGVIHYAKTFEEHKLNKIRYLR</sequence>
<keyword evidence="3 7" id="KW-1133">Transmembrane helix</keyword>
<keyword evidence="6" id="KW-0961">Cell wall biogenesis/degradation</keyword>
<dbReference type="NCBIfam" id="TIGR00247">
    <property type="entry name" value="endolytic transglycosylase MltG"/>
    <property type="match status" value="1"/>
</dbReference>
<protein>
    <recommendedName>
        <fullName evidence="10">Endolytic murein transglycosylase</fullName>
    </recommendedName>
</protein>
<keyword evidence="1" id="KW-1003">Cell membrane</keyword>
<evidence type="ECO:0000256" key="6">
    <source>
        <dbReference type="ARBA" id="ARBA00023316"/>
    </source>
</evidence>
<dbReference type="EMBL" id="MFHS01000018">
    <property type="protein sequence ID" value="OGF81210.1"/>
    <property type="molecule type" value="Genomic_DNA"/>
</dbReference>
<evidence type="ECO:0000256" key="3">
    <source>
        <dbReference type="ARBA" id="ARBA00022989"/>
    </source>
</evidence>
<evidence type="ECO:0008006" key="10">
    <source>
        <dbReference type="Google" id="ProtNLM"/>
    </source>
</evidence>
<feature type="transmembrane region" description="Helical" evidence="7">
    <location>
        <begin position="7"/>
        <end position="27"/>
    </location>
</feature>
<gene>
    <name evidence="8" type="ORF">A2W48_02950</name>
</gene>
<proteinExistence type="predicted"/>
<evidence type="ECO:0000256" key="4">
    <source>
        <dbReference type="ARBA" id="ARBA00023136"/>
    </source>
</evidence>
<keyword evidence="5" id="KW-0456">Lyase</keyword>
<organism evidence="8 9">
    <name type="scientific">Candidatus Giovannonibacteria bacterium RIFCSPHIGHO2_12_44_12</name>
    <dbReference type="NCBI Taxonomy" id="1798340"/>
    <lineage>
        <taxon>Bacteria</taxon>
        <taxon>Candidatus Giovannoniibacteriota</taxon>
    </lineage>
</organism>
<comment type="caution">
    <text evidence="8">The sequence shown here is derived from an EMBL/GenBank/DDBJ whole genome shotgun (WGS) entry which is preliminary data.</text>
</comment>
<dbReference type="PANTHER" id="PTHR30518">
    <property type="entry name" value="ENDOLYTIC MUREIN TRANSGLYCOSYLASE"/>
    <property type="match status" value="1"/>
</dbReference>
<reference evidence="8 9" key="1">
    <citation type="journal article" date="2016" name="Nat. Commun.">
        <title>Thousands of microbial genomes shed light on interconnected biogeochemical processes in an aquifer system.</title>
        <authorList>
            <person name="Anantharaman K."/>
            <person name="Brown C.T."/>
            <person name="Hug L.A."/>
            <person name="Sharon I."/>
            <person name="Castelle C.J."/>
            <person name="Probst A.J."/>
            <person name="Thomas B.C."/>
            <person name="Singh A."/>
            <person name="Wilkins M.J."/>
            <person name="Karaoz U."/>
            <person name="Brodie E.L."/>
            <person name="Williams K.H."/>
            <person name="Hubbard S.S."/>
            <person name="Banfield J.F."/>
        </authorList>
    </citation>
    <scope>NUCLEOTIDE SEQUENCE [LARGE SCALE GENOMIC DNA]</scope>
</reference>
<keyword evidence="4 7" id="KW-0472">Membrane</keyword>
<dbReference type="PANTHER" id="PTHR30518:SF2">
    <property type="entry name" value="ENDOLYTIC MUREIN TRANSGLYCOSYLASE"/>
    <property type="match status" value="1"/>
</dbReference>
<name>A0A1F5WZZ5_9BACT</name>
<dbReference type="InterPro" id="IPR003770">
    <property type="entry name" value="MLTG-like"/>
</dbReference>
<dbReference type="AlphaFoldDB" id="A0A1F5WZZ5"/>
<keyword evidence="2 7" id="KW-0812">Transmembrane</keyword>
<dbReference type="GO" id="GO:0071555">
    <property type="term" value="P:cell wall organization"/>
    <property type="evidence" value="ECO:0007669"/>
    <property type="project" value="UniProtKB-KW"/>
</dbReference>
<dbReference type="GO" id="GO:0016829">
    <property type="term" value="F:lyase activity"/>
    <property type="evidence" value="ECO:0007669"/>
    <property type="project" value="UniProtKB-KW"/>
</dbReference>
<dbReference type="Proteomes" id="UP000178299">
    <property type="component" value="Unassembled WGS sequence"/>
</dbReference>
<dbReference type="Gene3D" id="3.30.1490.480">
    <property type="entry name" value="Endolytic murein transglycosylase"/>
    <property type="match status" value="1"/>
</dbReference>
<evidence type="ECO:0000256" key="7">
    <source>
        <dbReference type="SAM" id="Phobius"/>
    </source>
</evidence>
<evidence type="ECO:0000256" key="1">
    <source>
        <dbReference type="ARBA" id="ARBA00022475"/>
    </source>
</evidence>
<evidence type="ECO:0000256" key="2">
    <source>
        <dbReference type="ARBA" id="ARBA00022692"/>
    </source>
</evidence>